<sequence>AVQTRESGGGWLSDLLARASFDDAPQPPRAAARPVGTTGALDSLTLDVARMVDNAAVAELWRRYQRGEKGGLFGRRLYTPQGHQTFEEIRRRYRVDQEFRGTVDHYVRHFEELLVETSRGDRDGSKALDLLTGDAGKVYTMLGHAAGRFE</sequence>
<comment type="caution">
    <text evidence="1">The sequence shown here is derived from an EMBL/GenBank/DDBJ whole genome shotgun (WGS) entry which is preliminary data.</text>
</comment>
<name>A0ABU7XLS7_9HYPH</name>
<proteinExistence type="predicted"/>
<dbReference type="Proteomes" id="UP001350748">
    <property type="component" value="Unassembled WGS sequence"/>
</dbReference>
<evidence type="ECO:0000313" key="2">
    <source>
        <dbReference type="Proteomes" id="UP001350748"/>
    </source>
</evidence>
<reference evidence="1 2" key="1">
    <citation type="submission" date="2024-02" db="EMBL/GenBank/DDBJ databases">
        <authorList>
            <person name="Grouzdev D."/>
        </authorList>
    </citation>
    <scope>NUCLEOTIDE SEQUENCE [LARGE SCALE GENOMIC DNA]</scope>
    <source>
        <strain evidence="1 2">9N</strain>
    </source>
</reference>
<feature type="non-terminal residue" evidence="1">
    <location>
        <position position="1"/>
    </location>
</feature>
<evidence type="ECO:0000313" key="1">
    <source>
        <dbReference type="EMBL" id="MEF3368109.1"/>
    </source>
</evidence>
<gene>
    <name evidence="1" type="ORF">V3H18_16360</name>
</gene>
<dbReference type="EMBL" id="JAZHYN010000084">
    <property type="protein sequence ID" value="MEF3368109.1"/>
    <property type="molecule type" value="Genomic_DNA"/>
</dbReference>
<organism evidence="1 2">
    <name type="scientific">Methylocystis borbori</name>
    <dbReference type="NCBI Taxonomy" id="3118750"/>
    <lineage>
        <taxon>Bacteria</taxon>
        <taxon>Pseudomonadati</taxon>
        <taxon>Pseudomonadota</taxon>
        <taxon>Alphaproteobacteria</taxon>
        <taxon>Hyphomicrobiales</taxon>
        <taxon>Methylocystaceae</taxon>
        <taxon>Methylocystis</taxon>
    </lineage>
</organism>
<accession>A0ABU7XLS7</accession>
<keyword evidence="2" id="KW-1185">Reference proteome</keyword>
<protein>
    <submittedName>
        <fullName evidence="1">Uncharacterized protein</fullName>
    </submittedName>
</protein>
<dbReference type="RefSeq" id="WP_332083150.1">
    <property type="nucleotide sequence ID" value="NZ_JAZHYN010000084.1"/>
</dbReference>